<evidence type="ECO:0000256" key="9">
    <source>
        <dbReference type="RuleBase" id="RU003405"/>
    </source>
</evidence>
<comment type="similarity">
    <text evidence="1">Belongs to the LDH/MDH superfamily. MDH type 2 family.</text>
</comment>
<evidence type="ECO:0000256" key="2">
    <source>
        <dbReference type="ARBA" id="ARBA00012995"/>
    </source>
</evidence>
<protein>
    <recommendedName>
        <fullName evidence="2 9">Malate dehydrogenase</fullName>
        <ecNumber evidence="2 9">1.1.1.37</ecNumber>
    </recommendedName>
</protein>
<feature type="binding site" evidence="6">
    <location>
        <position position="181"/>
    </location>
    <ligand>
        <name>substrate</name>
    </ligand>
</feature>
<dbReference type="EC" id="1.1.1.37" evidence="2 9"/>
<keyword evidence="14" id="KW-1185">Reference proteome</keyword>
<evidence type="ECO:0000259" key="12">
    <source>
        <dbReference type="Pfam" id="PF02866"/>
    </source>
</evidence>
<organism evidence="13 14">
    <name type="scientific">Chondrus crispus</name>
    <name type="common">Carrageen Irish moss</name>
    <name type="synonym">Polymorpha crispa</name>
    <dbReference type="NCBI Taxonomy" id="2769"/>
    <lineage>
        <taxon>Eukaryota</taxon>
        <taxon>Rhodophyta</taxon>
        <taxon>Florideophyceae</taxon>
        <taxon>Rhodymeniophycidae</taxon>
        <taxon>Gigartinales</taxon>
        <taxon>Gigartinaceae</taxon>
        <taxon>Chondrus</taxon>
    </lineage>
</organism>
<feature type="binding site" evidence="6">
    <location>
        <position position="111"/>
    </location>
    <ligand>
        <name>substrate</name>
    </ligand>
</feature>
<keyword evidence="3 8" id="KW-0560">Oxidoreductase</keyword>
<feature type="binding site" evidence="6">
    <location>
        <position position="117"/>
    </location>
    <ligand>
        <name>substrate</name>
    </ligand>
</feature>
<feature type="domain" description="Lactate/malate dehydrogenase N-terminal" evidence="11">
    <location>
        <begin position="25"/>
        <end position="164"/>
    </location>
</feature>
<dbReference type="RefSeq" id="XP_005712318.1">
    <property type="nucleotide sequence ID" value="XM_005712261.1"/>
</dbReference>
<feature type="active site" description="Proton acceptor" evidence="5">
    <location>
        <position position="206"/>
    </location>
</feature>
<evidence type="ECO:0000256" key="1">
    <source>
        <dbReference type="ARBA" id="ARBA00009613"/>
    </source>
</evidence>
<dbReference type="GO" id="GO:0006099">
    <property type="term" value="P:tricarboxylic acid cycle"/>
    <property type="evidence" value="ECO:0007669"/>
    <property type="project" value="UniProtKB-KW"/>
</dbReference>
<dbReference type="GO" id="GO:0006108">
    <property type="term" value="P:malate metabolic process"/>
    <property type="evidence" value="ECO:0007669"/>
    <property type="project" value="InterPro"/>
</dbReference>
<dbReference type="Pfam" id="PF00056">
    <property type="entry name" value="Ldh_1_N"/>
    <property type="match status" value="1"/>
</dbReference>
<dbReference type="Gramene" id="CDF77444">
    <property type="protein sequence ID" value="CDF77444"/>
    <property type="gene ID" value="CHC_T00008733001"/>
</dbReference>
<keyword evidence="9" id="KW-0816">Tricarboxylic acid cycle</keyword>
<dbReference type="SUPFAM" id="SSF56327">
    <property type="entry name" value="LDH C-terminal domain-like"/>
    <property type="match status" value="1"/>
</dbReference>
<evidence type="ECO:0000256" key="4">
    <source>
        <dbReference type="ARBA" id="ARBA00023027"/>
    </source>
</evidence>
<dbReference type="NCBIfam" id="NF003916">
    <property type="entry name" value="PRK05442.1"/>
    <property type="match status" value="1"/>
</dbReference>
<dbReference type="InterPro" id="IPR010945">
    <property type="entry name" value="Malate_DH_type2"/>
</dbReference>
<dbReference type="InterPro" id="IPR001236">
    <property type="entry name" value="Lactate/malate_DH_N"/>
</dbReference>
<name>S0F3J1_CHOCR</name>
<dbReference type="PROSITE" id="PS00068">
    <property type="entry name" value="MDH"/>
    <property type="match status" value="1"/>
</dbReference>
<dbReference type="STRING" id="2769.S0F3J1"/>
<proteinExistence type="inferred from homology"/>
<evidence type="ECO:0000259" key="11">
    <source>
        <dbReference type="Pfam" id="PF00056"/>
    </source>
</evidence>
<feature type="compositionally biased region" description="Polar residues" evidence="10">
    <location>
        <begin position="1"/>
        <end position="10"/>
    </location>
</feature>
<dbReference type="Proteomes" id="UP000012073">
    <property type="component" value="Unassembled WGS sequence"/>
</dbReference>
<feature type="compositionally biased region" description="Basic residues" evidence="10">
    <location>
        <begin position="358"/>
        <end position="369"/>
    </location>
</feature>
<feature type="binding site" evidence="7">
    <location>
        <position position="124"/>
    </location>
    <ligand>
        <name>NAD(+)</name>
        <dbReference type="ChEBI" id="CHEBI:57540"/>
    </ligand>
</feature>
<evidence type="ECO:0000256" key="3">
    <source>
        <dbReference type="ARBA" id="ARBA00023002"/>
    </source>
</evidence>
<dbReference type="GO" id="GO:0030060">
    <property type="term" value="F:L-malate dehydrogenase (NAD+) activity"/>
    <property type="evidence" value="ECO:0007669"/>
    <property type="project" value="UniProtKB-EC"/>
</dbReference>
<accession>S0F3J1</accession>
<dbReference type="KEGG" id="ccp:CHC_T00008733001"/>
<dbReference type="PhylomeDB" id="S0F3J1"/>
<dbReference type="EMBL" id="HG001523">
    <property type="protein sequence ID" value="CDF77444.1"/>
    <property type="molecule type" value="Genomic_DNA"/>
</dbReference>
<dbReference type="OrthoDB" id="4069699at2759"/>
<feature type="binding site" evidence="7">
    <location>
        <begin position="148"/>
        <end position="150"/>
    </location>
    <ligand>
        <name>NAD(+)</name>
        <dbReference type="ChEBI" id="CHEBI:57540"/>
    </ligand>
</feature>
<reference evidence="14" key="1">
    <citation type="journal article" date="2013" name="Proc. Natl. Acad. Sci. U.S.A.">
        <title>Genome structure and metabolic features in the red seaweed Chondrus crispus shed light on evolution of the Archaeplastida.</title>
        <authorList>
            <person name="Collen J."/>
            <person name="Porcel B."/>
            <person name="Carre W."/>
            <person name="Ball S.G."/>
            <person name="Chaparro C."/>
            <person name="Tonon T."/>
            <person name="Barbeyron T."/>
            <person name="Michel G."/>
            <person name="Noel B."/>
            <person name="Valentin K."/>
            <person name="Elias M."/>
            <person name="Artiguenave F."/>
            <person name="Arun A."/>
            <person name="Aury J.M."/>
            <person name="Barbosa-Neto J.F."/>
            <person name="Bothwell J.H."/>
            <person name="Bouget F.Y."/>
            <person name="Brillet L."/>
            <person name="Cabello-Hurtado F."/>
            <person name="Capella-Gutierrez S."/>
            <person name="Charrier B."/>
            <person name="Cladiere L."/>
            <person name="Cock J.M."/>
            <person name="Coelho S.M."/>
            <person name="Colleoni C."/>
            <person name="Czjzek M."/>
            <person name="Da Silva C."/>
            <person name="Delage L."/>
            <person name="Denoeud F."/>
            <person name="Deschamps P."/>
            <person name="Dittami S.M."/>
            <person name="Gabaldon T."/>
            <person name="Gachon C.M."/>
            <person name="Groisillier A."/>
            <person name="Herve C."/>
            <person name="Jabbari K."/>
            <person name="Katinka M."/>
            <person name="Kloareg B."/>
            <person name="Kowalczyk N."/>
            <person name="Labadie K."/>
            <person name="Leblanc C."/>
            <person name="Lopez P.J."/>
            <person name="McLachlan D.H."/>
            <person name="Meslet-Cladiere L."/>
            <person name="Moustafa A."/>
            <person name="Nehr Z."/>
            <person name="Nyvall Collen P."/>
            <person name="Panaud O."/>
            <person name="Partensky F."/>
            <person name="Poulain J."/>
            <person name="Rensing S.A."/>
            <person name="Rousvoal S."/>
            <person name="Samson G."/>
            <person name="Symeonidi A."/>
            <person name="Weissenbach J."/>
            <person name="Zambounis A."/>
            <person name="Wincker P."/>
            <person name="Boyen C."/>
        </authorList>
    </citation>
    <scope>NUCLEOTIDE SEQUENCE [LARGE SCALE GENOMIC DNA]</scope>
    <source>
        <strain evidence="14">cv. Stackhouse</strain>
    </source>
</reference>
<dbReference type="FunFam" id="3.90.110.10:FF:000002">
    <property type="entry name" value="Malate dehydrogenase"/>
    <property type="match status" value="1"/>
</dbReference>
<dbReference type="FunFam" id="3.40.50.720:FF:000010">
    <property type="entry name" value="Malate dehydrogenase"/>
    <property type="match status" value="1"/>
</dbReference>
<feature type="binding site" evidence="6">
    <location>
        <position position="150"/>
    </location>
    <ligand>
        <name>substrate</name>
    </ligand>
</feature>
<feature type="region of interest" description="Disordered" evidence="10">
    <location>
        <begin position="1"/>
        <end position="22"/>
    </location>
</feature>
<dbReference type="InterPro" id="IPR015955">
    <property type="entry name" value="Lactate_DH/Glyco_Ohase_4_C"/>
</dbReference>
<dbReference type="NCBIfam" id="TIGR01759">
    <property type="entry name" value="MalateDH-SF1"/>
    <property type="match status" value="1"/>
</dbReference>
<feature type="region of interest" description="Disordered" evidence="10">
    <location>
        <begin position="346"/>
        <end position="369"/>
    </location>
</feature>
<gene>
    <name evidence="13" type="ORF">CHC_T00008733001</name>
</gene>
<dbReference type="PIRSF" id="PIRSF000102">
    <property type="entry name" value="Lac_mal_DH"/>
    <property type="match status" value="1"/>
</dbReference>
<dbReference type="SMR" id="S0F3J1"/>
<evidence type="ECO:0000256" key="8">
    <source>
        <dbReference type="RuleBase" id="RU003369"/>
    </source>
</evidence>
<sequence length="369" mass="39161">MLRSSLTSATRRGLSAAAAEPPTKKVAVTGAAGAIGYAMLMRIASGQMFGPHVPVELQLLETEQGLKPLKGVAMEIKDGAFPLVRGITQTADPNTGFGDADVAVLVGARPRGPGMERADLMNANAAIFAVQGKAINDAAKKDVRVLVVGNPANTNALVAAANAPDIDPAQFMAMTRLDQNRAMGQVAIKTGTPVRDVERVVIWGNHSSTQYPDLSNALVNGKPALDVINDTKWVREEFIPRVQKRGAEIIGARGASSATSAASAAIDHIHDLYVGSGDAWQSLAIRSDGSYGMDKDIWYSVPCRCPGDGVYERVLDIPSPDEYSAAMMDATRKELLEERDAVKHLLPAATRKQAGTKPARKKRAKKATA</sequence>
<evidence type="ECO:0000313" key="13">
    <source>
        <dbReference type="EMBL" id="CDF77444.1"/>
    </source>
</evidence>
<feature type="binding site" evidence="7">
    <location>
        <begin position="30"/>
        <end position="36"/>
    </location>
    <ligand>
        <name>NAD(+)</name>
        <dbReference type="ChEBI" id="CHEBI:57540"/>
    </ligand>
</feature>
<dbReference type="Gene3D" id="3.40.50.720">
    <property type="entry name" value="NAD(P)-binding Rossmann-like Domain"/>
    <property type="match status" value="1"/>
</dbReference>
<dbReference type="Pfam" id="PF02866">
    <property type="entry name" value="Ldh_1_C"/>
    <property type="match status" value="1"/>
</dbReference>
<dbReference type="InterPro" id="IPR036291">
    <property type="entry name" value="NAD(P)-bd_dom_sf"/>
</dbReference>
<dbReference type="SUPFAM" id="SSF51735">
    <property type="entry name" value="NAD(P)-binding Rossmann-fold domains"/>
    <property type="match status" value="1"/>
</dbReference>
<dbReference type="InterPro" id="IPR022383">
    <property type="entry name" value="Lactate/malate_DH_C"/>
</dbReference>
<evidence type="ECO:0000313" key="14">
    <source>
        <dbReference type="Proteomes" id="UP000012073"/>
    </source>
</evidence>
<dbReference type="CDD" id="cd01338">
    <property type="entry name" value="MDH_chloroplast-like"/>
    <property type="match status" value="1"/>
</dbReference>
<dbReference type="InterPro" id="IPR001557">
    <property type="entry name" value="L-lactate/malate_DH"/>
</dbReference>
<comment type="catalytic activity">
    <reaction evidence="9">
        <text>(S)-malate + NAD(+) = oxaloacetate + NADH + H(+)</text>
        <dbReference type="Rhea" id="RHEA:21432"/>
        <dbReference type="ChEBI" id="CHEBI:15378"/>
        <dbReference type="ChEBI" id="CHEBI:15589"/>
        <dbReference type="ChEBI" id="CHEBI:16452"/>
        <dbReference type="ChEBI" id="CHEBI:57540"/>
        <dbReference type="ChEBI" id="CHEBI:57945"/>
        <dbReference type="EC" id="1.1.1.37"/>
    </reaction>
</comment>
<evidence type="ECO:0000256" key="5">
    <source>
        <dbReference type="PIRSR" id="PIRSR000102-1"/>
    </source>
</evidence>
<evidence type="ECO:0000256" key="10">
    <source>
        <dbReference type="SAM" id="MobiDB-lite"/>
    </source>
</evidence>
<feature type="domain" description="Lactate/malate dehydrogenase C-terminal" evidence="12">
    <location>
        <begin position="175"/>
        <end position="344"/>
    </location>
</feature>
<dbReference type="GeneID" id="17320021"/>
<dbReference type="PANTHER" id="PTHR23382">
    <property type="entry name" value="MALATE DEHYDROGENASE"/>
    <property type="match status" value="1"/>
</dbReference>
<evidence type="ECO:0000256" key="6">
    <source>
        <dbReference type="PIRSR" id="PIRSR000102-2"/>
    </source>
</evidence>
<dbReference type="Gene3D" id="3.90.110.10">
    <property type="entry name" value="Lactate dehydrogenase/glycoside hydrolase, family 4, C-terminal"/>
    <property type="match status" value="1"/>
</dbReference>
<evidence type="ECO:0000256" key="7">
    <source>
        <dbReference type="PIRSR" id="PIRSR000102-3"/>
    </source>
</evidence>
<dbReference type="AlphaFoldDB" id="S0F3J1"/>
<keyword evidence="4 7" id="KW-0520">NAD</keyword>
<dbReference type="HAMAP" id="MF_01517">
    <property type="entry name" value="Malate_dehydrog_2"/>
    <property type="match status" value="1"/>
</dbReference>
<dbReference type="InterPro" id="IPR001252">
    <property type="entry name" value="Malate_DH_AS"/>
</dbReference>